<dbReference type="GO" id="GO:0000226">
    <property type="term" value="P:microtubule cytoskeleton organization"/>
    <property type="evidence" value="ECO:0007669"/>
    <property type="project" value="TreeGrafter"/>
</dbReference>
<organism evidence="5 6">
    <name type="scientific">Malassezia arunalokei</name>
    <dbReference type="NCBI Taxonomy" id="1514897"/>
    <lineage>
        <taxon>Eukaryota</taxon>
        <taxon>Fungi</taxon>
        <taxon>Dikarya</taxon>
        <taxon>Basidiomycota</taxon>
        <taxon>Ustilaginomycotina</taxon>
        <taxon>Malasseziomycetes</taxon>
        <taxon>Malasseziales</taxon>
        <taxon>Malasseziaceae</taxon>
        <taxon>Malassezia</taxon>
    </lineage>
</organism>
<dbReference type="Pfam" id="PF12814">
    <property type="entry name" value="Mcp5_PH"/>
    <property type="match status" value="1"/>
</dbReference>
<keyword evidence="1" id="KW-0175">Coiled coil</keyword>
<gene>
    <name evidence="5" type="ORF">MARU1_003200</name>
</gene>
<keyword evidence="3" id="KW-0472">Membrane</keyword>
<feature type="region of interest" description="Disordered" evidence="2">
    <location>
        <begin position="331"/>
        <end position="373"/>
    </location>
</feature>
<evidence type="ECO:0000313" key="5">
    <source>
        <dbReference type="EMBL" id="WFD17152.1"/>
    </source>
</evidence>
<evidence type="ECO:0000259" key="4">
    <source>
        <dbReference type="SMART" id="SM01190"/>
    </source>
</evidence>
<feature type="compositionally biased region" description="Basic and acidic residues" evidence="2">
    <location>
        <begin position="208"/>
        <end position="228"/>
    </location>
</feature>
<dbReference type="GO" id="GO:0015631">
    <property type="term" value="F:tubulin binding"/>
    <property type="evidence" value="ECO:0007669"/>
    <property type="project" value="TreeGrafter"/>
</dbReference>
<feature type="region of interest" description="Disordered" evidence="2">
    <location>
        <begin position="2078"/>
        <end position="2119"/>
    </location>
</feature>
<feature type="region of interest" description="Disordered" evidence="2">
    <location>
        <begin position="1827"/>
        <end position="1860"/>
    </location>
</feature>
<proteinExistence type="predicted"/>
<dbReference type="GO" id="GO:0005938">
    <property type="term" value="C:cell cortex"/>
    <property type="evidence" value="ECO:0007669"/>
    <property type="project" value="InterPro"/>
</dbReference>
<feature type="transmembrane region" description="Helical" evidence="3">
    <location>
        <begin position="2366"/>
        <end position="2384"/>
    </location>
</feature>
<dbReference type="EMBL" id="CP119921">
    <property type="protein sequence ID" value="WFD17152.1"/>
    <property type="molecule type" value="Genomic_DNA"/>
</dbReference>
<keyword evidence="6" id="KW-1185">Reference proteome</keyword>
<evidence type="ECO:0000313" key="6">
    <source>
        <dbReference type="Proteomes" id="UP001217582"/>
    </source>
</evidence>
<feature type="coiled-coil region" evidence="1">
    <location>
        <begin position="1434"/>
        <end position="1500"/>
    </location>
</feature>
<evidence type="ECO:0000256" key="2">
    <source>
        <dbReference type="SAM" id="MobiDB-lite"/>
    </source>
</evidence>
<feature type="coiled-coil region" evidence="1">
    <location>
        <begin position="1021"/>
        <end position="1172"/>
    </location>
</feature>
<feature type="coiled-coil region" evidence="1">
    <location>
        <begin position="1550"/>
        <end position="1628"/>
    </location>
</feature>
<dbReference type="PANTHER" id="PTHR28190">
    <property type="entry name" value="NUCLEAR MIGRATION PROTEIN NUM1"/>
    <property type="match status" value="1"/>
</dbReference>
<evidence type="ECO:0000256" key="3">
    <source>
        <dbReference type="SAM" id="Phobius"/>
    </source>
</evidence>
<dbReference type="SMART" id="SM01190">
    <property type="entry name" value="EMP24_GP25L"/>
    <property type="match status" value="1"/>
</dbReference>
<feature type="compositionally biased region" description="Acidic residues" evidence="2">
    <location>
        <begin position="342"/>
        <end position="353"/>
    </location>
</feature>
<dbReference type="GO" id="GO:0005739">
    <property type="term" value="C:mitochondrion"/>
    <property type="evidence" value="ECO:0007669"/>
    <property type="project" value="TreeGrafter"/>
</dbReference>
<dbReference type="GO" id="GO:0032065">
    <property type="term" value="P:maintenance of protein location in cell cortex"/>
    <property type="evidence" value="ECO:0007669"/>
    <property type="project" value="InterPro"/>
</dbReference>
<feature type="compositionally biased region" description="Polar residues" evidence="2">
    <location>
        <begin position="1829"/>
        <end position="1854"/>
    </location>
</feature>
<dbReference type="PANTHER" id="PTHR28190:SF2">
    <property type="entry name" value="MIGRATION PROTEIN, PUTATIVE (AFU_ORTHOLOGUE AFUA_2G07730)-RELATED"/>
    <property type="match status" value="1"/>
</dbReference>
<feature type="domain" description="GOLD" evidence="4">
    <location>
        <begin position="2204"/>
        <end position="2391"/>
    </location>
</feature>
<evidence type="ECO:0000256" key="1">
    <source>
        <dbReference type="SAM" id="Coils"/>
    </source>
</evidence>
<dbReference type="InterPro" id="IPR053005">
    <property type="entry name" value="Nuclear_Pos-Cytoskel_Interact"/>
</dbReference>
<dbReference type="Pfam" id="PF01105">
    <property type="entry name" value="EMP24_GP25L"/>
    <property type="match status" value="1"/>
</dbReference>
<protein>
    <recommendedName>
        <fullName evidence="4">GOLD domain-containing protein</fullName>
    </recommendedName>
</protein>
<feature type="coiled-coil region" evidence="1">
    <location>
        <begin position="616"/>
        <end position="760"/>
    </location>
</feature>
<feature type="region of interest" description="Disordered" evidence="2">
    <location>
        <begin position="191"/>
        <end position="254"/>
    </location>
</feature>
<feature type="coiled-coil region" evidence="1">
    <location>
        <begin position="49"/>
        <end position="76"/>
    </location>
</feature>
<dbReference type="InterPro" id="IPR009038">
    <property type="entry name" value="GOLD_dom"/>
</dbReference>
<accession>A0AAJ6CND5</accession>
<feature type="coiled-coil region" evidence="1">
    <location>
        <begin position="470"/>
        <end position="501"/>
    </location>
</feature>
<name>A0AAJ6CND5_9BASI</name>
<feature type="coiled-coil region" evidence="1">
    <location>
        <begin position="1207"/>
        <end position="1377"/>
    </location>
</feature>
<dbReference type="GO" id="GO:0005543">
    <property type="term" value="F:phospholipid binding"/>
    <property type="evidence" value="ECO:0007669"/>
    <property type="project" value="InterPro"/>
</dbReference>
<keyword evidence="3" id="KW-1133">Transmembrane helix</keyword>
<feature type="coiled-coil region" evidence="1">
    <location>
        <begin position="835"/>
        <end position="919"/>
    </location>
</feature>
<feature type="coiled-coil region" evidence="1">
    <location>
        <begin position="1684"/>
        <end position="1823"/>
    </location>
</feature>
<reference evidence="5 6" key="1">
    <citation type="submission" date="2023-03" db="EMBL/GenBank/DDBJ databases">
        <title>Mating type loci evolution in Malassezia.</title>
        <authorList>
            <person name="Coelho M.A."/>
        </authorList>
    </citation>
    <scope>NUCLEOTIDE SEQUENCE [LARGE SCALE GENOMIC DNA]</scope>
    <source>
        <strain evidence="5 6">CBS 13387</strain>
    </source>
</reference>
<dbReference type="Proteomes" id="UP001217582">
    <property type="component" value="Chromosome 6"/>
</dbReference>
<keyword evidence="3" id="KW-0812">Transmembrane</keyword>
<feature type="coiled-coil region" evidence="1">
    <location>
        <begin position="969"/>
        <end position="996"/>
    </location>
</feature>
<sequence length="2397" mass="268018">MSTPIREIEAGIDAVKEQTYAAGLLGQGLLEHQRMLEALLEELNDPNKGDQSTEIAERVQAELQDLQEQRDRLFQEISVALSISGPRHSNITRQLQFGFSPSPSFQSRDELERMRQGKVDAEKHFEAMKARVLELERKHDIFKQENWDLYVMQQQLEEKLANRSSAQTKTEMERQRLSKELENLRESLEQQRAQFQENEEALSKLRKQRETEDAQGRRERAGFRRNISDLHGQLKKLQSDSTPHVPKPLASSGDVDYPQEAVHEAPRALEHALIFEEGASDRAADALVPLPSNPEADELRAKLSVAIKRLGRDTQQQRKLREQVSELRRLLSNAGVAVPPDEPSDDEADDDDAWVSSDEKPESPQKRRFYPSDTRRVLPHGASAIALASGAPATEWVDTSTGDDSVVIKEPSLDPSLANLLGSSTLPRSESMRKLPASDGGLDMELDAGGYHVKSDMLDVNTMTDTHPLEAELKDARAQFQAEIERLANDHKAELDEAHAKHSHAISSLSTAHEKALDDKSTELSTTLEQIRTAHASELDHLRSKHKNELLEFEASRSDALSALEAKHTKTIQDLKQAQAEQIGLQQNTHAAAVEALKLQHTKDLDARTADHDAALKKLSEERKDAAARHEAALAALKASHATDLSEQKVEAERELSKLKKEHAEIQASHESILKQVQEEHASALSARAKAHDEAIAKLKDEHAQSYKDLVTQHETELSDANKALSMCKEQIAMMRDAHASELQAKISEYEKTFESLKATHAKGLHDLVAKHKAELEQKEALHSKDVESKMAERTRAFELLSKAHAAELEKQRDEFTEDRSARNKAYGSILDKLKKELSDKVAEHAEAVKSLQSLNDQHSQTIEELKEKHKIALSSKDADHLNEKDAWQKSMDMLQSKTDEYQAAIQALEKEKLTLLDEHTKRIEELTQSHESRLTAQHSEHIKALDSDRQSLINEHAKVLDALKHAHANELSQSIAAHNDALASLEKRIKDEYEQSMKDLHAKHASELETLRQSVADEQSKATEALRARHAEELEKLQKQLADENLRASKAEESLRARHTDETKALEQRLVEEQSKAAEALQMCAENAKSEAAKAAENLRASHMKELEALKRSAHNESTQSAKAMEELRVNHANELESLKTKLANEASKAAEAAEKLRAEHAMEIKRLQQNAADEASKGMKASEALSASHAKELETVRQHLEHEQAIAMETLRNKHEKELESYKKKVADEKAKADEATEQLRAEYVKEIQALKQSLMDEMTQSAEKLEKLRSEQENQHCEFERETKAKYDAEVASLTKKHDDQIQALREQLTEQNERANKSMGQLHTEHAEAIKALQESMAANYARDQEALRTAHAAELEELKEAISAELQSKHAKDLEALQQTATSEQTTAAQAFEALRATHAQELDALKQHMADEQTSALEAIRVQHNKDLEALKNSVSLAEGRRDEHARELETLKQTHSEKEALLISIQSQLNEAQAEYKRQAQAHATELDELRHKHENDIHTLQHTLDTERDQYTTEQRKAMDALQKEHKSAVTSLIVKHESRIAAAQNERLSSAESTINLLQSRRDAADKEHSAALESLAGEYEQKLSALKEEHASALESSLAKHTDTKAEHEAALASLTRDHAKAIEMMASKHAAELERALHNSREAHTTELNDMRASHEHALASVYSEHATHHKALQDAESRLHILTSKVAEAQNALTSMRSEAAEYRAAAEQAQASLEEHRQLLAAREQDGDDTLRAEQASEMQASRLQHYEALSAELRKQLSLKNAEMAAALRAKERDMEEPLAELAISRAERERLMQQVSDLTAQLRETRAAPPLTWTAGSQTPITRSPSVATSHYASPISSRGDQRTVSEVDDDHAVGEVPAWVGTAAAPIALPGHMSNIDPEVADAIIQCMRGEWLYKYATNMFGTERRHKRYFFINPFNRTIHWTSEEPQASTAGHVARSKNAFIDQVALMDDYNMNPSGLYYQTIVIQSGHREVKFTAPSKVRHRIWCTALGYLLQSTDSPVMGSVNAPGAKVSIPLEAGNTVASFNSSLTPVRHKSILSRSHSNNDSPSHVSIISRSTHHAPLTRHSTVHATPPVPLISRSTRRSHPDKRVLSGPSAQPPLRAAGLMEGPATKAIFNLPQPPNAPPAVISMSTPSKESRRKSTRCTVKRLSGNGLQHDTHTHDNMWRRTSFVASLAVCLVALVQVASAVKFELPASKHPKPLCIWNYALADTLGIISVNVVPRVSKTADQQNVEVRIVDRTHHNVYLNKKGLKGETRLAINTHHNADLGVCLSNYGNDDLVSDIDLDVHLGGDAVDYNAISNQESLSGMETELRKLASIADEILEEMEFLKMREMRMANTQASTLKRVHGFSWIMIFSLVGLGIWQVYHLHGFFKRKYLID</sequence>
<dbReference type="InterPro" id="IPR024774">
    <property type="entry name" value="PH_dom-Mcp5-type"/>
</dbReference>